<evidence type="ECO:0000313" key="3">
    <source>
        <dbReference type="Proteomes" id="UP000248039"/>
    </source>
</evidence>
<dbReference type="InterPro" id="IPR025668">
    <property type="entry name" value="Tnp_DDE_dom"/>
</dbReference>
<keyword evidence="3" id="KW-1185">Reference proteome</keyword>
<feature type="domain" description="Transposase DDE" evidence="1">
    <location>
        <begin position="10"/>
        <end position="466"/>
    </location>
</feature>
<reference evidence="2 3" key="1">
    <citation type="submission" date="2018-03" db="EMBL/GenBank/DDBJ databases">
        <title>Bioinformatic expansion and discovery of thiopeptide antibiotics.</title>
        <authorList>
            <person name="Schwalen C.J."/>
            <person name="Hudson G.A."/>
            <person name="Mitchell D.A."/>
        </authorList>
    </citation>
    <scope>NUCLEOTIDE SEQUENCE [LARGE SCALE GENOMIC DNA]</scope>
    <source>
        <strain evidence="2 3">ATCC 21389</strain>
    </source>
</reference>
<dbReference type="InterPro" id="IPR047960">
    <property type="entry name" value="Transpos_IS1380"/>
</dbReference>
<dbReference type="NCBIfam" id="NF033539">
    <property type="entry name" value="transpos_IS1380"/>
    <property type="match status" value="1"/>
</dbReference>
<dbReference type="EMBL" id="PYBW01000227">
    <property type="protein sequence ID" value="PYC64391.1"/>
    <property type="molecule type" value="Genomic_DNA"/>
</dbReference>
<dbReference type="OrthoDB" id="3254802at2"/>
<comment type="caution">
    <text evidence="2">The sequence shown here is derived from an EMBL/GenBank/DDBJ whole genome shotgun (WGS) entry which is preliminary data.</text>
</comment>
<accession>A0A2V4NSS7</accession>
<name>A0A2V4NSS7_9ACTN</name>
<dbReference type="Proteomes" id="UP000248039">
    <property type="component" value="Unassembled WGS sequence"/>
</dbReference>
<dbReference type="AlphaFoldDB" id="A0A2V4NSS7"/>
<dbReference type="Pfam" id="PF13701">
    <property type="entry name" value="DDE_Tnp_1_4"/>
    <property type="match status" value="1"/>
</dbReference>
<gene>
    <name evidence="2" type="ORF">C7C46_32945</name>
</gene>
<protein>
    <submittedName>
        <fullName evidence="2">IS1380 family transposase</fullName>
    </submittedName>
</protein>
<proteinExistence type="predicted"/>
<sequence length="469" mass="52456">MQDSEWSRGLAMSADGKGQIGHVGGIHLRLLAERTGLTGALSGALRRQGFHPLHDRGQVLVDLATAITLGATCIRDIRLLEHQRAVIGPVASFPTVWRALKEVDERALRRIERARAAVRRHVWKILADRPEGFPEVAVDGVALTGWTVIDTDGSLVLAPSEKDGAHGTYKGTYGHHVFVAVCDNTGEELAQLLHRGNTTANDTGVNIDLLTRAVTQLPWWRRQKILVRVDGAGFSRDLLRWIASAGGRRSPTFRWEYSTGWAFTDREQAAVEQADRRGLWQQATNADGEPREDAFVADLTGLLGDLSAWPAHHKVIARKEPLHPRHLKDASAYEVAKGMRYQTFATNTRHGQAQFLDARHRKHARIEPKIRDQKASGMRLLPSREMPVNTAWLTATAIACDLRAWLQLLALDGELAKATPKTLRYRILHVPARLVRGQRRRRLRLPASWPWADAIVRAFHRIQALPRPT</sequence>
<organism evidence="2 3">
    <name type="scientific">Streptomyces tateyamensis</name>
    <dbReference type="NCBI Taxonomy" id="565073"/>
    <lineage>
        <taxon>Bacteria</taxon>
        <taxon>Bacillati</taxon>
        <taxon>Actinomycetota</taxon>
        <taxon>Actinomycetes</taxon>
        <taxon>Kitasatosporales</taxon>
        <taxon>Streptomycetaceae</taxon>
        <taxon>Streptomyces</taxon>
    </lineage>
</organism>
<evidence type="ECO:0000313" key="2">
    <source>
        <dbReference type="EMBL" id="PYC64391.1"/>
    </source>
</evidence>
<evidence type="ECO:0000259" key="1">
    <source>
        <dbReference type="Pfam" id="PF13701"/>
    </source>
</evidence>